<evidence type="ECO:0000259" key="18">
    <source>
        <dbReference type="PROSITE" id="PS50011"/>
    </source>
</evidence>
<comment type="similarity">
    <text evidence="3">In the C-terminal section; belongs to the protein kinase superfamily. Ser/Thr protein kinase family.</text>
</comment>
<evidence type="ECO:0000256" key="7">
    <source>
        <dbReference type="ARBA" id="ARBA00022692"/>
    </source>
</evidence>
<dbReference type="InterPro" id="IPR011009">
    <property type="entry name" value="Kinase-like_dom_sf"/>
</dbReference>
<evidence type="ECO:0000256" key="16">
    <source>
        <dbReference type="PROSITE-ProRule" id="PRU10141"/>
    </source>
</evidence>
<evidence type="ECO:0000256" key="17">
    <source>
        <dbReference type="SAM" id="MobiDB-lite"/>
    </source>
</evidence>
<evidence type="ECO:0000256" key="15">
    <source>
        <dbReference type="ARBA" id="ARBA00023180"/>
    </source>
</evidence>
<keyword evidence="13" id="KW-0472">Membrane</keyword>
<proteinExistence type="inferred from homology"/>
<dbReference type="InterPro" id="IPR025886">
    <property type="entry name" value="PP2-like"/>
</dbReference>
<keyword evidence="15" id="KW-0325">Glycoprotein</keyword>
<feature type="compositionally biased region" description="Basic and acidic residues" evidence="17">
    <location>
        <begin position="28"/>
        <end position="38"/>
    </location>
</feature>
<dbReference type="Pfam" id="PF14299">
    <property type="entry name" value="PP2"/>
    <property type="match status" value="1"/>
</dbReference>
<dbReference type="GO" id="GO:0004672">
    <property type="term" value="F:protein kinase activity"/>
    <property type="evidence" value="ECO:0000318"/>
    <property type="project" value="GO_Central"/>
</dbReference>
<keyword evidence="5" id="KW-0723">Serine/threonine-protein kinase</keyword>
<dbReference type="InterPro" id="IPR017441">
    <property type="entry name" value="Protein_kinase_ATP_BS"/>
</dbReference>
<dbReference type="GO" id="GO:0004714">
    <property type="term" value="F:transmembrane receptor protein tyrosine kinase activity"/>
    <property type="evidence" value="ECO:0007669"/>
    <property type="project" value="InterPro"/>
</dbReference>
<dbReference type="InterPro" id="IPR045272">
    <property type="entry name" value="ANXUR1/2-like"/>
</dbReference>
<sequence length="777" mass="90448">MGRKAICCVMDRKVGVGRTGRFTQQGRKSPETHGPEGQGLERRMCVSCILGNSLSIYAYSCYACVSVIGEGGFGKVYKGVLSDSKGQTMVAFKRLDSNCGQGNPEFFKEILMLSRYTHENLISLLGFCDGDGEKILAYEYASHGSLDRHLSSMTLTWTQRLKICLGAARGLCYLHDPKETRERVIHRDIKSSNILLDENWNVKVSDMGLSKIGPANQLQSFLATNVVGTFFYIDPMYMETSILTKESDVYSFGVVLFEVLCGSLCYETKTNHHPQSLVRWWKKCYKEKKMEEIIFHHLKQDMDLRSLETFSEIAYRCLQKSRSERPKMSYVVEKLEAALGFQQEISKKEKLFQEGISKFVEFKEMVNTVVNIEELEMLLSKGIIINEGKTWFSLNKNGEHIEMISAECFEHTAAFNWDYDPYGRETKSRFEGRKRRGSYGAFKTHVRTQLLSPYITYRVNLVFKFRGKRRDFLGLWYKLAGETRFSNSFVAQERGDGWLMVEFCQFISNTENVDLQVKFYCVTAIEVEGIEFQPLERVEHEKLLEDEKEDMDMQTISHPDTYWEQKLPNDWKEILKLSKYHSLRLKTKKELYSILCKGFAINNDKEWFFLAKNGKKCHMPSAELFLRYADKHLESRSLPNLRLSETTFDHVDLFWIECRSNMLSPETTYAAYLVYKLQENHFRFEPPVKVYMPLTSSVTDPWYIYLLSHQAPLIRDKVYQKKRLPQQRSDGWMEVQVYEFQTHTTTTARITIHFESMLSDNRSFKGLTLQGIEFKPI</sequence>
<evidence type="ECO:0000256" key="12">
    <source>
        <dbReference type="ARBA" id="ARBA00022989"/>
    </source>
</evidence>
<evidence type="ECO:0000256" key="4">
    <source>
        <dbReference type="ARBA" id="ARBA00022475"/>
    </source>
</evidence>
<dbReference type="GO" id="GO:0004674">
    <property type="term" value="F:protein serine/threonine kinase activity"/>
    <property type="evidence" value="ECO:0007669"/>
    <property type="project" value="UniProtKB-KW"/>
</dbReference>
<dbReference type="Gene3D" id="1.10.510.10">
    <property type="entry name" value="Transferase(Phosphotransferase) domain 1"/>
    <property type="match status" value="1"/>
</dbReference>
<feature type="domain" description="Protein kinase" evidence="18">
    <location>
        <begin position="62"/>
        <end position="339"/>
    </location>
</feature>
<dbReference type="PROSITE" id="PS50011">
    <property type="entry name" value="PROTEIN_KINASE_DOM"/>
    <property type="match status" value="1"/>
</dbReference>
<dbReference type="GO" id="GO:0002229">
    <property type="term" value="P:defense response to oomycetes"/>
    <property type="evidence" value="ECO:0007669"/>
    <property type="project" value="UniProtKB-ARBA"/>
</dbReference>
<evidence type="ECO:0000313" key="19">
    <source>
        <dbReference type="EMBL" id="KAJ0207251.1"/>
    </source>
</evidence>
<accession>A0A9R1VMF0</accession>
<keyword evidence="11 16" id="KW-0067">ATP-binding</keyword>
<dbReference type="PROSITE" id="PS00107">
    <property type="entry name" value="PROTEIN_KINASE_ATP"/>
    <property type="match status" value="1"/>
</dbReference>
<evidence type="ECO:0000256" key="9">
    <source>
        <dbReference type="ARBA" id="ARBA00022741"/>
    </source>
</evidence>
<dbReference type="InterPro" id="IPR000719">
    <property type="entry name" value="Prot_kinase_dom"/>
</dbReference>
<evidence type="ECO:0000256" key="3">
    <source>
        <dbReference type="ARBA" id="ARBA00010217"/>
    </source>
</evidence>
<evidence type="ECO:0000256" key="10">
    <source>
        <dbReference type="ARBA" id="ARBA00022777"/>
    </source>
</evidence>
<protein>
    <recommendedName>
        <fullName evidence="18">Protein kinase domain-containing protein</fullName>
    </recommendedName>
</protein>
<dbReference type="PROSITE" id="PS00108">
    <property type="entry name" value="PROTEIN_KINASE_ST"/>
    <property type="match status" value="1"/>
</dbReference>
<evidence type="ECO:0000256" key="13">
    <source>
        <dbReference type="ARBA" id="ARBA00023136"/>
    </source>
</evidence>
<evidence type="ECO:0000256" key="8">
    <source>
        <dbReference type="ARBA" id="ARBA00022729"/>
    </source>
</evidence>
<dbReference type="SMART" id="SM00220">
    <property type="entry name" value="S_TKc"/>
    <property type="match status" value="1"/>
</dbReference>
<dbReference type="SUPFAM" id="SSF56112">
    <property type="entry name" value="Protein kinase-like (PK-like)"/>
    <property type="match status" value="1"/>
</dbReference>
<dbReference type="InterPro" id="IPR008271">
    <property type="entry name" value="Ser/Thr_kinase_AS"/>
</dbReference>
<dbReference type="FunFam" id="1.10.510.10:FF:000240">
    <property type="entry name" value="Lectin-domain containing receptor kinase A4.3"/>
    <property type="match status" value="1"/>
</dbReference>
<evidence type="ECO:0000256" key="2">
    <source>
        <dbReference type="ARBA" id="ARBA00008536"/>
    </source>
</evidence>
<dbReference type="PANTHER" id="PTHR27003:SF338">
    <property type="entry name" value="TYROSINE-PROTEIN KINASE, NON-RECEPTOR JAK_TYK2-RELATED"/>
    <property type="match status" value="1"/>
</dbReference>
<evidence type="ECO:0000256" key="5">
    <source>
        <dbReference type="ARBA" id="ARBA00022527"/>
    </source>
</evidence>
<evidence type="ECO:0000256" key="14">
    <source>
        <dbReference type="ARBA" id="ARBA00023170"/>
    </source>
</evidence>
<dbReference type="AlphaFoldDB" id="A0A9R1VMF0"/>
<dbReference type="PANTHER" id="PTHR27003">
    <property type="entry name" value="OS07G0166700 PROTEIN"/>
    <property type="match status" value="1"/>
</dbReference>
<evidence type="ECO:0000313" key="20">
    <source>
        <dbReference type="Proteomes" id="UP000235145"/>
    </source>
</evidence>
<gene>
    <name evidence="19" type="ORF">LSAT_V11C500251220</name>
</gene>
<dbReference type="Proteomes" id="UP000235145">
    <property type="component" value="Unassembled WGS sequence"/>
</dbReference>
<keyword evidence="10" id="KW-0418">Kinase</keyword>
<keyword evidence="12" id="KW-1133">Transmembrane helix</keyword>
<dbReference type="Gene3D" id="3.30.200.20">
    <property type="entry name" value="Phosphorylase Kinase, domain 1"/>
    <property type="match status" value="1"/>
</dbReference>
<name>A0A9R1VMF0_LACSA</name>
<keyword evidence="7" id="KW-0812">Transmembrane</keyword>
<keyword evidence="8" id="KW-0732">Signal</keyword>
<dbReference type="Pfam" id="PF07714">
    <property type="entry name" value="PK_Tyr_Ser-Thr"/>
    <property type="match status" value="1"/>
</dbReference>
<feature type="binding site" evidence="16">
    <location>
        <position position="93"/>
    </location>
    <ligand>
        <name>ATP</name>
        <dbReference type="ChEBI" id="CHEBI:30616"/>
    </ligand>
</feature>
<keyword evidence="14" id="KW-0675">Receptor</keyword>
<comment type="similarity">
    <text evidence="2">In the N-terminal section; belongs to the leguminous lectin family.</text>
</comment>
<dbReference type="GO" id="GO:0005886">
    <property type="term" value="C:plasma membrane"/>
    <property type="evidence" value="ECO:0000318"/>
    <property type="project" value="GO_Central"/>
</dbReference>
<evidence type="ECO:0000256" key="11">
    <source>
        <dbReference type="ARBA" id="ARBA00022840"/>
    </source>
</evidence>
<reference evidence="19 20" key="1">
    <citation type="journal article" date="2017" name="Nat. Commun.">
        <title>Genome assembly with in vitro proximity ligation data and whole-genome triplication in lettuce.</title>
        <authorList>
            <person name="Reyes-Chin-Wo S."/>
            <person name="Wang Z."/>
            <person name="Yang X."/>
            <person name="Kozik A."/>
            <person name="Arikit S."/>
            <person name="Song C."/>
            <person name="Xia L."/>
            <person name="Froenicke L."/>
            <person name="Lavelle D.O."/>
            <person name="Truco M.J."/>
            <person name="Xia R."/>
            <person name="Zhu S."/>
            <person name="Xu C."/>
            <person name="Xu H."/>
            <person name="Xu X."/>
            <person name="Cox K."/>
            <person name="Korf I."/>
            <person name="Meyers B.C."/>
            <person name="Michelmore R.W."/>
        </authorList>
    </citation>
    <scope>NUCLEOTIDE SEQUENCE [LARGE SCALE GENOMIC DNA]</scope>
    <source>
        <strain evidence="20">cv. Salinas</strain>
        <tissue evidence="19">Seedlings</tissue>
    </source>
</reference>
<evidence type="ECO:0000256" key="6">
    <source>
        <dbReference type="ARBA" id="ARBA00022679"/>
    </source>
</evidence>
<organism evidence="19 20">
    <name type="scientific">Lactuca sativa</name>
    <name type="common">Garden lettuce</name>
    <dbReference type="NCBI Taxonomy" id="4236"/>
    <lineage>
        <taxon>Eukaryota</taxon>
        <taxon>Viridiplantae</taxon>
        <taxon>Streptophyta</taxon>
        <taxon>Embryophyta</taxon>
        <taxon>Tracheophyta</taxon>
        <taxon>Spermatophyta</taxon>
        <taxon>Magnoliopsida</taxon>
        <taxon>eudicotyledons</taxon>
        <taxon>Gunneridae</taxon>
        <taxon>Pentapetalae</taxon>
        <taxon>asterids</taxon>
        <taxon>campanulids</taxon>
        <taxon>Asterales</taxon>
        <taxon>Asteraceae</taxon>
        <taxon>Cichorioideae</taxon>
        <taxon>Cichorieae</taxon>
        <taxon>Lactucinae</taxon>
        <taxon>Lactuca</taxon>
    </lineage>
</organism>
<keyword evidence="4" id="KW-1003">Cell membrane</keyword>
<evidence type="ECO:0000256" key="1">
    <source>
        <dbReference type="ARBA" id="ARBA00004251"/>
    </source>
</evidence>
<dbReference type="InterPro" id="IPR001245">
    <property type="entry name" value="Ser-Thr/Tyr_kinase_cat_dom"/>
</dbReference>
<comment type="caution">
    <text evidence="19">The sequence shown here is derived from an EMBL/GenBank/DDBJ whole genome shotgun (WGS) entry which is preliminary data.</text>
</comment>
<comment type="subcellular location">
    <subcellularLocation>
        <location evidence="1">Cell membrane</location>
        <topology evidence="1">Single-pass type I membrane protein</topology>
    </subcellularLocation>
</comment>
<keyword evidence="20" id="KW-1185">Reference proteome</keyword>
<dbReference type="EMBL" id="NBSK02000005">
    <property type="protein sequence ID" value="KAJ0207251.1"/>
    <property type="molecule type" value="Genomic_DNA"/>
</dbReference>
<feature type="region of interest" description="Disordered" evidence="17">
    <location>
        <begin position="19"/>
        <end position="38"/>
    </location>
</feature>
<keyword evidence="6" id="KW-0808">Transferase</keyword>
<dbReference type="GO" id="GO:0005524">
    <property type="term" value="F:ATP binding"/>
    <property type="evidence" value="ECO:0007669"/>
    <property type="project" value="UniProtKB-UniRule"/>
</dbReference>
<keyword evidence="9 16" id="KW-0547">Nucleotide-binding</keyword>